<feature type="domain" description="Aminopeptidase P N-terminal" evidence="13">
    <location>
        <begin position="13"/>
        <end position="147"/>
    </location>
</feature>
<reference evidence="14 15" key="1">
    <citation type="submission" date="2013-04" db="EMBL/GenBank/DDBJ databases">
        <title>Oceanococcus atlanticus 22II-S10r2 Genome Sequencing.</title>
        <authorList>
            <person name="Lai Q."/>
            <person name="Li G."/>
            <person name="Shao Z."/>
        </authorList>
    </citation>
    <scope>NUCLEOTIDE SEQUENCE [LARGE SCALE GENOMIC DNA]</scope>
    <source>
        <strain evidence="14 15">22II-S10r2</strain>
    </source>
</reference>
<dbReference type="PRINTS" id="PR00599">
    <property type="entry name" value="MAPEPTIDASE"/>
</dbReference>
<keyword evidence="15" id="KW-1185">Reference proteome</keyword>
<keyword evidence="8" id="KW-0482">Metalloprotease</keyword>
<proteinExistence type="inferred from homology"/>
<protein>
    <recommendedName>
        <fullName evidence="10">Xaa-Pro aminopeptidase</fullName>
        <ecNumber evidence="4">3.4.11.9</ecNumber>
    </recommendedName>
    <alternativeName>
        <fullName evidence="11">Aminopeptidase P II</fullName>
    </alternativeName>
    <alternativeName>
        <fullName evidence="12">X-Pro aminopeptidase</fullName>
    </alternativeName>
</protein>
<name>A0A1Y1SER3_9GAMM</name>
<dbReference type="AlphaFoldDB" id="A0A1Y1SER3"/>
<evidence type="ECO:0000256" key="1">
    <source>
        <dbReference type="ARBA" id="ARBA00001424"/>
    </source>
</evidence>
<keyword evidence="9" id="KW-0464">Manganese</keyword>
<comment type="similarity">
    <text evidence="3">Belongs to the peptidase M24B family.</text>
</comment>
<comment type="catalytic activity">
    <reaction evidence="1">
        <text>Release of any N-terminal amino acid, including proline, that is linked to proline, even from a dipeptide or tripeptide.</text>
        <dbReference type="EC" id="3.4.11.9"/>
    </reaction>
</comment>
<dbReference type="FunFam" id="3.90.230.10:FF:000002">
    <property type="entry name" value="Xaa-Pro aminopeptidase 3"/>
    <property type="match status" value="1"/>
</dbReference>
<dbReference type="PANTHER" id="PTHR43226">
    <property type="entry name" value="XAA-PRO AMINOPEPTIDASE 3"/>
    <property type="match status" value="1"/>
</dbReference>
<evidence type="ECO:0000256" key="4">
    <source>
        <dbReference type="ARBA" id="ARBA00012574"/>
    </source>
</evidence>
<evidence type="ECO:0000313" key="14">
    <source>
        <dbReference type="EMBL" id="ORE87477.1"/>
    </source>
</evidence>
<keyword evidence="5" id="KW-0645">Protease</keyword>
<keyword evidence="7" id="KW-0378">Hydrolase</keyword>
<dbReference type="InterPro" id="IPR036005">
    <property type="entry name" value="Creatinase/aminopeptidase-like"/>
</dbReference>
<dbReference type="Pfam" id="PF00557">
    <property type="entry name" value="Peptidase_M24"/>
    <property type="match status" value="1"/>
</dbReference>
<comment type="cofactor">
    <cofactor evidence="2">
        <name>Mn(2+)</name>
        <dbReference type="ChEBI" id="CHEBI:29035"/>
    </cofactor>
</comment>
<evidence type="ECO:0000256" key="11">
    <source>
        <dbReference type="ARBA" id="ARBA00075356"/>
    </source>
</evidence>
<dbReference type="InterPro" id="IPR001714">
    <property type="entry name" value="Pept_M24_MAP"/>
</dbReference>
<evidence type="ECO:0000313" key="15">
    <source>
        <dbReference type="Proteomes" id="UP000192342"/>
    </source>
</evidence>
<dbReference type="GO" id="GO:0030145">
    <property type="term" value="F:manganese ion binding"/>
    <property type="evidence" value="ECO:0007669"/>
    <property type="project" value="InterPro"/>
</dbReference>
<dbReference type="Gene3D" id="3.90.230.10">
    <property type="entry name" value="Creatinase/methionine aminopeptidase superfamily"/>
    <property type="match status" value="1"/>
</dbReference>
<sequence>MSNYIPRPAEAHISADEFARRRRALMDAIGPDGVAIIPAATEQTRNSDVHYRFRQDSDFRYLTGFPEPDAWAVLAPGHADGEFVMFCRPRDKAREQWDGYRAGPEGCVARYGADRAEVIADLDSKMPDLLKDREVVHFTSGWKQANDVSLQRWLGAVRAMVRTGVQAPTQVHQIGAILHEQRLRKSPAEVAMMRYAAQVSAAAHVRAMQRVSPGMYEYQLGAELHHDFERHGMECAYGSIVGGGANACVLHYVENAQPLADGDLCLIDAGAEFEGYCADITRTFPVNGHFSAAQRAVYDIVLESQIAAIEAVRKDASWMAPHEVVVPILTQGLVDLGLLKGNVQDLIETQKYTEFFMHKTGHWLGMDVHDVGNYRVNRRWRALEPGMVLTIEPGLYLSAGSPGVSEEFANIGIRIEDDVLVTEAEADVLTRDVPKSVDDIEALMAQA</sequence>
<evidence type="ECO:0000256" key="7">
    <source>
        <dbReference type="ARBA" id="ARBA00022801"/>
    </source>
</evidence>
<dbReference type="InterPro" id="IPR000994">
    <property type="entry name" value="Pept_M24"/>
</dbReference>
<evidence type="ECO:0000259" key="13">
    <source>
        <dbReference type="SMART" id="SM01011"/>
    </source>
</evidence>
<dbReference type="SMART" id="SM01011">
    <property type="entry name" value="AMP_N"/>
    <property type="match status" value="1"/>
</dbReference>
<dbReference type="GO" id="GO:0005829">
    <property type="term" value="C:cytosol"/>
    <property type="evidence" value="ECO:0007669"/>
    <property type="project" value="TreeGrafter"/>
</dbReference>
<dbReference type="Pfam" id="PF05195">
    <property type="entry name" value="AMP_N"/>
    <property type="match status" value="1"/>
</dbReference>
<gene>
    <name evidence="14" type="ORF">ATO7_10557</name>
</gene>
<dbReference type="InterPro" id="IPR007865">
    <property type="entry name" value="Aminopep_P_N"/>
</dbReference>
<keyword evidence="6" id="KW-0479">Metal-binding</keyword>
<dbReference type="STRING" id="1317117.ATO7_10557"/>
<dbReference type="CDD" id="cd01087">
    <property type="entry name" value="Prolidase"/>
    <property type="match status" value="1"/>
</dbReference>
<dbReference type="NCBIfam" id="NF008131">
    <property type="entry name" value="PRK10879.1"/>
    <property type="match status" value="1"/>
</dbReference>
<dbReference type="Proteomes" id="UP000192342">
    <property type="component" value="Unassembled WGS sequence"/>
</dbReference>
<evidence type="ECO:0000256" key="12">
    <source>
        <dbReference type="ARBA" id="ARBA00081411"/>
    </source>
</evidence>
<dbReference type="OrthoDB" id="9806388at2"/>
<dbReference type="PANTHER" id="PTHR43226:SF4">
    <property type="entry name" value="XAA-PRO AMINOPEPTIDASE 3"/>
    <property type="match status" value="1"/>
</dbReference>
<dbReference type="SUPFAM" id="SSF55920">
    <property type="entry name" value="Creatinase/aminopeptidase"/>
    <property type="match status" value="1"/>
</dbReference>
<comment type="caution">
    <text evidence="14">The sequence shown here is derived from an EMBL/GenBank/DDBJ whole genome shotgun (WGS) entry which is preliminary data.</text>
</comment>
<evidence type="ECO:0000256" key="5">
    <source>
        <dbReference type="ARBA" id="ARBA00022670"/>
    </source>
</evidence>
<accession>A0A1Y1SER3</accession>
<dbReference type="RefSeq" id="WP_083561706.1">
    <property type="nucleotide sequence ID" value="NZ_AQQV01000002.1"/>
</dbReference>
<evidence type="ECO:0000256" key="10">
    <source>
        <dbReference type="ARBA" id="ARBA00069363"/>
    </source>
</evidence>
<evidence type="ECO:0000256" key="3">
    <source>
        <dbReference type="ARBA" id="ARBA00008766"/>
    </source>
</evidence>
<dbReference type="InterPro" id="IPR052433">
    <property type="entry name" value="X-Pro_dipept-like"/>
</dbReference>
<dbReference type="Gene3D" id="3.40.350.10">
    <property type="entry name" value="Creatinase/prolidase N-terminal domain"/>
    <property type="match status" value="1"/>
</dbReference>
<dbReference type="EMBL" id="AQQV01000002">
    <property type="protein sequence ID" value="ORE87477.1"/>
    <property type="molecule type" value="Genomic_DNA"/>
</dbReference>
<evidence type="ECO:0000256" key="8">
    <source>
        <dbReference type="ARBA" id="ARBA00023049"/>
    </source>
</evidence>
<dbReference type="GO" id="GO:0006508">
    <property type="term" value="P:proteolysis"/>
    <property type="evidence" value="ECO:0007669"/>
    <property type="project" value="UniProtKB-KW"/>
</dbReference>
<evidence type="ECO:0000256" key="9">
    <source>
        <dbReference type="ARBA" id="ARBA00023211"/>
    </source>
</evidence>
<dbReference type="SUPFAM" id="SSF53092">
    <property type="entry name" value="Creatinase/prolidase N-terminal domain"/>
    <property type="match status" value="1"/>
</dbReference>
<dbReference type="EC" id="3.4.11.9" evidence="4"/>
<organism evidence="14 15">
    <name type="scientific">Oceanococcus atlanticus</name>
    <dbReference type="NCBI Taxonomy" id="1317117"/>
    <lineage>
        <taxon>Bacteria</taxon>
        <taxon>Pseudomonadati</taxon>
        <taxon>Pseudomonadota</taxon>
        <taxon>Gammaproteobacteria</taxon>
        <taxon>Chromatiales</taxon>
        <taxon>Oceanococcaceae</taxon>
        <taxon>Oceanococcus</taxon>
    </lineage>
</organism>
<dbReference type="GO" id="GO:0070006">
    <property type="term" value="F:metalloaminopeptidase activity"/>
    <property type="evidence" value="ECO:0007669"/>
    <property type="project" value="InterPro"/>
</dbReference>
<evidence type="ECO:0000256" key="6">
    <source>
        <dbReference type="ARBA" id="ARBA00022723"/>
    </source>
</evidence>
<evidence type="ECO:0000256" key="2">
    <source>
        <dbReference type="ARBA" id="ARBA00001936"/>
    </source>
</evidence>
<dbReference type="InterPro" id="IPR029149">
    <property type="entry name" value="Creatin/AminoP/Spt16_N"/>
</dbReference>